<keyword evidence="2" id="KW-1185">Reference proteome</keyword>
<sequence length="176" mass="19970">MYCDCPPLYIPPPTYPLGPPGPPTHPTSTILSKDGTPHFIWEYLSGGTLATSFLPLKETSLVRANATRIFQRQYCLYRAGEGNWWRMTCGEGLYVPYRDPAGMKELDAMVRKEERAEREDWRLAVPWESECVQVAVGKRPKMMLWKLGVLDKEGRVRRSFARACAEAQAEGEVEMG</sequence>
<reference evidence="1 2" key="1">
    <citation type="journal article" date="2018" name="Nat. Ecol. Evol.">
        <title>Pezizomycetes genomes reveal the molecular basis of ectomycorrhizal truffle lifestyle.</title>
        <authorList>
            <person name="Murat C."/>
            <person name="Payen T."/>
            <person name="Noel B."/>
            <person name="Kuo A."/>
            <person name="Morin E."/>
            <person name="Chen J."/>
            <person name="Kohler A."/>
            <person name="Krizsan K."/>
            <person name="Balestrini R."/>
            <person name="Da Silva C."/>
            <person name="Montanini B."/>
            <person name="Hainaut M."/>
            <person name="Levati E."/>
            <person name="Barry K.W."/>
            <person name="Belfiori B."/>
            <person name="Cichocki N."/>
            <person name="Clum A."/>
            <person name="Dockter R.B."/>
            <person name="Fauchery L."/>
            <person name="Guy J."/>
            <person name="Iotti M."/>
            <person name="Le Tacon F."/>
            <person name="Lindquist E.A."/>
            <person name="Lipzen A."/>
            <person name="Malagnac F."/>
            <person name="Mello A."/>
            <person name="Molinier V."/>
            <person name="Miyauchi S."/>
            <person name="Poulain J."/>
            <person name="Riccioni C."/>
            <person name="Rubini A."/>
            <person name="Sitrit Y."/>
            <person name="Splivallo R."/>
            <person name="Traeger S."/>
            <person name="Wang M."/>
            <person name="Zifcakova L."/>
            <person name="Wipf D."/>
            <person name="Zambonelli A."/>
            <person name="Paolocci F."/>
            <person name="Nowrousian M."/>
            <person name="Ottonello S."/>
            <person name="Baldrian P."/>
            <person name="Spatafora J.W."/>
            <person name="Henrissat B."/>
            <person name="Nagy L.G."/>
            <person name="Aury J.M."/>
            <person name="Wincker P."/>
            <person name="Grigoriev I.V."/>
            <person name="Bonfante P."/>
            <person name="Martin F.M."/>
        </authorList>
    </citation>
    <scope>NUCLEOTIDE SEQUENCE [LARGE SCALE GENOMIC DNA]</scope>
    <source>
        <strain evidence="1 2">RN42</strain>
    </source>
</reference>
<proteinExistence type="predicted"/>
<protein>
    <submittedName>
        <fullName evidence="1">Uncharacterized protein</fullName>
    </submittedName>
</protein>
<evidence type="ECO:0000313" key="1">
    <source>
        <dbReference type="EMBL" id="RPA87828.1"/>
    </source>
</evidence>
<organism evidence="1 2">
    <name type="scientific">Ascobolus immersus RN42</name>
    <dbReference type="NCBI Taxonomy" id="1160509"/>
    <lineage>
        <taxon>Eukaryota</taxon>
        <taxon>Fungi</taxon>
        <taxon>Dikarya</taxon>
        <taxon>Ascomycota</taxon>
        <taxon>Pezizomycotina</taxon>
        <taxon>Pezizomycetes</taxon>
        <taxon>Pezizales</taxon>
        <taxon>Ascobolaceae</taxon>
        <taxon>Ascobolus</taxon>
    </lineage>
</organism>
<evidence type="ECO:0000313" key="2">
    <source>
        <dbReference type="Proteomes" id="UP000275078"/>
    </source>
</evidence>
<name>A0A3N4ISX0_ASCIM</name>
<dbReference type="Proteomes" id="UP000275078">
    <property type="component" value="Unassembled WGS sequence"/>
</dbReference>
<gene>
    <name evidence="1" type="ORF">BJ508DRAFT_410516</name>
</gene>
<dbReference type="EMBL" id="ML119646">
    <property type="protein sequence ID" value="RPA87828.1"/>
    <property type="molecule type" value="Genomic_DNA"/>
</dbReference>
<dbReference type="AlphaFoldDB" id="A0A3N4ISX0"/>
<accession>A0A3N4ISX0</accession>